<keyword evidence="8 9" id="KW-0472">Membrane</keyword>
<dbReference type="CDD" id="cd00082">
    <property type="entry name" value="HisKA"/>
    <property type="match status" value="1"/>
</dbReference>
<dbReference type="PANTHER" id="PTHR45453:SF1">
    <property type="entry name" value="PHOSPHATE REGULON SENSOR PROTEIN PHOR"/>
    <property type="match status" value="1"/>
</dbReference>
<dbReference type="InterPro" id="IPR004358">
    <property type="entry name" value="Sig_transdc_His_kin-like_C"/>
</dbReference>
<dbReference type="GO" id="GO:0000155">
    <property type="term" value="F:phosphorelay sensor kinase activity"/>
    <property type="evidence" value="ECO:0007669"/>
    <property type="project" value="InterPro"/>
</dbReference>
<dbReference type="Gene3D" id="6.10.340.10">
    <property type="match status" value="1"/>
</dbReference>
<keyword evidence="6 11" id="KW-0418">Kinase</keyword>
<dbReference type="AlphaFoldDB" id="A0AA43XJG6"/>
<dbReference type="InterPro" id="IPR036097">
    <property type="entry name" value="HisK_dim/P_sf"/>
</dbReference>
<dbReference type="Gene3D" id="1.10.287.130">
    <property type="match status" value="1"/>
</dbReference>
<evidence type="ECO:0000259" key="10">
    <source>
        <dbReference type="PROSITE" id="PS50109"/>
    </source>
</evidence>
<gene>
    <name evidence="11" type="ORF">ISALK_04055</name>
</gene>
<keyword evidence="7" id="KW-0902">Two-component regulatory system</keyword>
<dbReference type="Pfam" id="PF00512">
    <property type="entry name" value="HisKA"/>
    <property type="match status" value="1"/>
</dbReference>
<evidence type="ECO:0000256" key="3">
    <source>
        <dbReference type="ARBA" id="ARBA00012438"/>
    </source>
</evidence>
<dbReference type="RefSeq" id="WP_160719314.1">
    <property type="nucleotide sequence ID" value="NZ_SUMG01000003.1"/>
</dbReference>
<dbReference type="InterPro" id="IPR036890">
    <property type="entry name" value="HATPase_C_sf"/>
</dbReference>
<dbReference type="EMBL" id="SUMG01000003">
    <property type="protein sequence ID" value="NBG87667.1"/>
    <property type="molecule type" value="Genomic_DNA"/>
</dbReference>
<keyword evidence="9" id="KW-1133">Transmembrane helix</keyword>
<dbReference type="SMART" id="SM00388">
    <property type="entry name" value="HisKA"/>
    <property type="match status" value="1"/>
</dbReference>
<evidence type="ECO:0000313" key="11">
    <source>
        <dbReference type="EMBL" id="NBG87667.1"/>
    </source>
</evidence>
<evidence type="ECO:0000256" key="5">
    <source>
        <dbReference type="ARBA" id="ARBA00022679"/>
    </source>
</evidence>
<evidence type="ECO:0000313" key="12">
    <source>
        <dbReference type="Proteomes" id="UP000449710"/>
    </source>
</evidence>
<dbReference type="FunFam" id="1.10.287.130:FF:000001">
    <property type="entry name" value="Two-component sensor histidine kinase"/>
    <property type="match status" value="1"/>
</dbReference>
<dbReference type="Pfam" id="PF00672">
    <property type="entry name" value="HAMP"/>
    <property type="match status" value="1"/>
</dbReference>
<dbReference type="InterPro" id="IPR005467">
    <property type="entry name" value="His_kinase_dom"/>
</dbReference>
<dbReference type="GO" id="GO:0016036">
    <property type="term" value="P:cellular response to phosphate starvation"/>
    <property type="evidence" value="ECO:0007669"/>
    <property type="project" value="TreeGrafter"/>
</dbReference>
<dbReference type="GO" id="GO:0005886">
    <property type="term" value="C:plasma membrane"/>
    <property type="evidence" value="ECO:0007669"/>
    <property type="project" value="TreeGrafter"/>
</dbReference>
<organism evidence="11 12">
    <name type="scientific">Isachenkonia alkalipeptolytica</name>
    <dbReference type="NCBI Taxonomy" id="2565777"/>
    <lineage>
        <taxon>Bacteria</taxon>
        <taxon>Bacillati</taxon>
        <taxon>Bacillota</taxon>
        <taxon>Clostridia</taxon>
        <taxon>Eubacteriales</taxon>
        <taxon>Clostridiaceae</taxon>
        <taxon>Isachenkonia</taxon>
    </lineage>
</organism>
<name>A0AA43XJG6_9CLOT</name>
<keyword evidence="5" id="KW-0808">Transferase</keyword>
<dbReference type="Pfam" id="PF02518">
    <property type="entry name" value="HATPase_c"/>
    <property type="match status" value="1"/>
</dbReference>
<keyword evidence="9" id="KW-0812">Transmembrane</keyword>
<proteinExistence type="predicted"/>
<comment type="subcellular location">
    <subcellularLocation>
        <location evidence="2">Membrane</location>
    </subcellularLocation>
</comment>
<dbReference type="Gene3D" id="3.30.565.10">
    <property type="entry name" value="Histidine kinase-like ATPase, C-terminal domain"/>
    <property type="match status" value="1"/>
</dbReference>
<dbReference type="PROSITE" id="PS50109">
    <property type="entry name" value="HIS_KIN"/>
    <property type="match status" value="1"/>
</dbReference>
<dbReference type="SMART" id="SM00387">
    <property type="entry name" value="HATPase_c"/>
    <property type="match status" value="1"/>
</dbReference>
<dbReference type="SUPFAM" id="SSF47384">
    <property type="entry name" value="Homodimeric domain of signal transducing histidine kinase"/>
    <property type="match status" value="1"/>
</dbReference>
<accession>A0AA43XJG6</accession>
<dbReference type="InterPro" id="IPR050351">
    <property type="entry name" value="BphY/WalK/GraS-like"/>
</dbReference>
<comment type="caution">
    <text evidence="11">The sequence shown here is derived from an EMBL/GenBank/DDBJ whole genome shotgun (WGS) entry which is preliminary data.</text>
</comment>
<dbReference type="FunFam" id="3.30.565.10:FF:000006">
    <property type="entry name" value="Sensor histidine kinase WalK"/>
    <property type="match status" value="1"/>
</dbReference>
<evidence type="ECO:0000256" key="4">
    <source>
        <dbReference type="ARBA" id="ARBA00022553"/>
    </source>
</evidence>
<feature type="transmembrane region" description="Helical" evidence="9">
    <location>
        <begin position="159"/>
        <end position="179"/>
    </location>
</feature>
<dbReference type="GO" id="GO:0004721">
    <property type="term" value="F:phosphoprotein phosphatase activity"/>
    <property type="evidence" value="ECO:0007669"/>
    <property type="project" value="TreeGrafter"/>
</dbReference>
<evidence type="ECO:0000256" key="9">
    <source>
        <dbReference type="SAM" id="Phobius"/>
    </source>
</evidence>
<evidence type="ECO:0000256" key="8">
    <source>
        <dbReference type="ARBA" id="ARBA00023136"/>
    </source>
</evidence>
<comment type="catalytic activity">
    <reaction evidence="1">
        <text>ATP + protein L-histidine = ADP + protein N-phospho-L-histidine.</text>
        <dbReference type="EC" id="2.7.13.3"/>
    </reaction>
</comment>
<evidence type="ECO:0000256" key="7">
    <source>
        <dbReference type="ARBA" id="ARBA00023012"/>
    </source>
</evidence>
<dbReference type="InterPro" id="IPR003661">
    <property type="entry name" value="HisK_dim/P_dom"/>
</dbReference>
<keyword evidence="4" id="KW-0597">Phosphoprotein</keyword>
<dbReference type="InterPro" id="IPR003660">
    <property type="entry name" value="HAMP_dom"/>
</dbReference>
<dbReference type="InterPro" id="IPR003594">
    <property type="entry name" value="HATPase_dom"/>
</dbReference>
<dbReference type="Proteomes" id="UP000449710">
    <property type="component" value="Unassembled WGS sequence"/>
</dbReference>
<feature type="domain" description="Histidine kinase" evidence="10">
    <location>
        <begin position="276"/>
        <end position="491"/>
    </location>
</feature>
<evidence type="ECO:0000256" key="2">
    <source>
        <dbReference type="ARBA" id="ARBA00004370"/>
    </source>
</evidence>
<evidence type="ECO:0000256" key="6">
    <source>
        <dbReference type="ARBA" id="ARBA00022777"/>
    </source>
</evidence>
<keyword evidence="12" id="KW-1185">Reference proteome</keyword>
<dbReference type="EC" id="2.7.13.3" evidence="3"/>
<evidence type="ECO:0000256" key="1">
    <source>
        <dbReference type="ARBA" id="ARBA00000085"/>
    </source>
</evidence>
<dbReference type="PANTHER" id="PTHR45453">
    <property type="entry name" value="PHOSPHATE REGULON SENSOR PROTEIN PHOR"/>
    <property type="match status" value="1"/>
</dbReference>
<reference evidence="11 12" key="1">
    <citation type="submission" date="2019-04" db="EMBL/GenBank/DDBJ databases">
        <title>Isachenkonia alkalipeptolytica gen. nov. sp. nov. a new anaerobic, alkiliphilic organothrophic bacterium capable to reduce synthesized ferrihydrite isolated from a soda lake.</title>
        <authorList>
            <person name="Toshchakov S.V."/>
            <person name="Zavarzina D.G."/>
            <person name="Zhilina T.N."/>
            <person name="Kostrikina N.A."/>
            <person name="Kublanov I.V."/>
        </authorList>
    </citation>
    <scope>NUCLEOTIDE SEQUENCE [LARGE SCALE GENOMIC DNA]</scope>
    <source>
        <strain evidence="11 12">Z-1701</strain>
    </source>
</reference>
<dbReference type="PRINTS" id="PR00344">
    <property type="entry name" value="BCTRLSENSOR"/>
</dbReference>
<feature type="transmembrane region" description="Helical" evidence="9">
    <location>
        <begin position="26"/>
        <end position="50"/>
    </location>
</feature>
<dbReference type="SUPFAM" id="SSF55874">
    <property type="entry name" value="ATPase domain of HSP90 chaperone/DNA topoisomerase II/histidine kinase"/>
    <property type="match status" value="1"/>
</dbReference>
<protein>
    <recommendedName>
        <fullName evidence="3">histidine kinase</fullName>
        <ecNumber evidence="3">2.7.13.3</ecNumber>
    </recommendedName>
</protein>
<dbReference type="SMART" id="SM00304">
    <property type="entry name" value="HAMP"/>
    <property type="match status" value="1"/>
</dbReference>
<sequence length="498" mass="56472">MSKNTATTPKDPVIPDKIRSSLVLKLNLKMAGILIAAFFLMNFFISILYFSTTLWRAEQSAEDLLTRYGQELSLTEDTEIFIGSYHLRFSDTEPDGNVFFSTILHWLPFPLDDSIRSFSLAQDPSGEALFSRLERARYDISIPVEGGFHHVTYTLERDFHVFFFILIVLIILEFLYLLVSLKNNRNSIRRVLRPLSQLAETTNKLRAGLDSDGRITDQKDLEDLARVISGFDTTKMGKGIPLEQTQNELKDLAGAINEMLHRINQSYEAQVRFVSDASHELRTPIAVIQGYANLLDRWGKNDPKTLDESIHAIKSETENMQNLVEQLLFLARGDSENLPLQPEVMNLSEVGTMVIREAKLIDSKHPFQINAVDNVYLKGDPQLIKQAIRILVDNSIKYTPEGDEILLRIYYNDQKAYIQVQDQGEGMQPEVVPRIFDRFYRSESARGGTASGAGLGLSIAKWIIEKHQGNLEVLSREGIGTRITIELPEASLNDKSFE</sequence>